<dbReference type="PANTHER" id="PTHR30386">
    <property type="entry name" value="MEMBRANE FUSION SUBUNIT OF EMRAB-TOLC MULTIDRUG EFFLUX PUMP"/>
    <property type="match status" value="1"/>
</dbReference>
<dbReference type="InterPro" id="IPR050739">
    <property type="entry name" value="MFP"/>
</dbReference>
<evidence type="ECO:0000256" key="6">
    <source>
        <dbReference type="SAM" id="Phobius"/>
    </source>
</evidence>
<evidence type="ECO:0000313" key="9">
    <source>
        <dbReference type="Proteomes" id="UP000290848"/>
    </source>
</evidence>
<reference evidence="8 9" key="1">
    <citation type="submission" date="2018-12" db="EMBL/GenBank/DDBJ databases">
        <title>The Draft Genome Sequence of the Soil Bacterium Pedobacter tournemirensis R1.</title>
        <authorList>
            <person name="He J."/>
        </authorList>
    </citation>
    <scope>NUCLEOTIDE SEQUENCE [LARGE SCALE GENOMIC DNA]</scope>
    <source>
        <strain evidence="8 9">R1</strain>
    </source>
</reference>
<comment type="caution">
    <text evidence="8">The sequence shown here is derived from an EMBL/GenBank/DDBJ whole genome shotgun (WGS) entry which is preliminary data.</text>
</comment>
<dbReference type="PRINTS" id="PR01490">
    <property type="entry name" value="RTXTOXIND"/>
</dbReference>
<gene>
    <name evidence="8" type="ORF">EKH83_06920</name>
</gene>
<sequence>MEPEVTSERFKNAERTEEVQAIIDRMPSGFGLRITLFVFGLIIVFFSFGWIIKYPDVVTGIITINASSAPIKLVAHSPGKLQLNGIENFAKVKEGDYIGVIQNAANLDDIRKIGRLVGDFNLKDSKSYDRLSSFPKNVLLGELSIKYFTFLNALTQTTQYYQANPYDKQAEVLKKLILEYRKILHITELRIGMSERNMGLVGKFSDRDSVLFSRRVLAEAENDRSQITLISARDAYQNMLREYSVTNSQLQQTENQLQQTMIQKMEKEQQLELELITAFTDFEDNFKVWEEKYVLKAPMDGKVQFLKFWTENQFVQSGEPIFTIVPLHNNVLGQMNLPAQGAGKVKTGQEVIIKLTDYPYMEYGSIKGIVSDISLTTNIENTTEGPVETYLVNVSLPDKLRTNYGSELGFRFETKGTGDIVVHQRRLIERLFDNLRYKLNQ</sequence>
<dbReference type="EMBL" id="RXOC01000004">
    <property type="protein sequence ID" value="RXF70377.1"/>
    <property type="molecule type" value="Genomic_DNA"/>
</dbReference>
<feature type="transmembrane region" description="Helical" evidence="6">
    <location>
        <begin position="30"/>
        <end position="52"/>
    </location>
</feature>
<evidence type="ECO:0000256" key="2">
    <source>
        <dbReference type="ARBA" id="ARBA00022692"/>
    </source>
</evidence>
<accession>A0A4Q0MAT9</accession>
<dbReference type="Pfam" id="PF26002">
    <property type="entry name" value="Beta-barrel_AprE"/>
    <property type="match status" value="1"/>
</dbReference>
<evidence type="ECO:0000256" key="4">
    <source>
        <dbReference type="ARBA" id="ARBA00023136"/>
    </source>
</evidence>
<keyword evidence="2 6" id="KW-0812">Transmembrane</keyword>
<dbReference type="PANTHER" id="PTHR30386:SF26">
    <property type="entry name" value="TRANSPORT PROTEIN COMB"/>
    <property type="match status" value="1"/>
</dbReference>
<dbReference type="GO" id="GO:0016020">
    <property type="term" value="C:membrane"/>
    <property type="evidence" value="ECO:0007669"/>
    <property type="project" value="UniProtKB-SubCell"/>
</dbReference>
<evidence type="ECO:0000259" key="7">
    <source>
        <dbReference type="Pfam" id="PF26002"/>
    </source>
</evidence>
<dbReference type="InterPro" id="IPR058982">
    <property type="entry name" value="Beta-barrel_AprE"/>
</dbReference>
<evidence type="ECO:0000313" key="8">
    <source>
        <dbReference type="EMBL" id="RXF70377.1"/>
    </source>
</evidence>
<proteinExistence type="predicted"/>
<keyword evidence="5" id="KW-0175">Coiled coil</keyword>
<name>A0A4Q0MAT9_9SPHI</name>
<dbReference type="Proteomes" id="UP000290848">
    <property type="component" value="Unassembled WGS sequence"/>
</dbReference>
<feature type="domain" description="AprE-like beta-barrel" evidence="7">
    <location>
        <begin position="335"/>
        <end position="400"/>
    </location>
</feature>
<dbReference type="RefSeq" id="WP_128768683.1">
    <property type="nucleotide sequence ID" value="NZ_RXOC01000004.1"/>
</dbReference>
<feature type="coiled-coil region" evidence="5">
    <location>
        <begin position="236"/>
        <end position="274"/>
    </location>
</feature>
<evidence type="ECO:0000256" key="5">
    <source>
        <dbReference type="SAM" id="Coils"/>
    </source>
</evidence>
<keyword evidence="3 6" id="KW-1133">Transmembrane helix</keyword>
<dbReference type="AlphaFoldDB" id="A0A4Q0MAT9"/>
<keyword evidence="4 6" id="KW-0472">Membrane</keyword>
<evidence type="ECO:0000256" key="1">
    <source>
        <dbReference type="ARBA" id="ARBA00004167"/>
    </source>
</evidence>
<evidence type="ECO:0000256" key="3">
    <source>
        <dbReference type="ARBA" id="ARBA00022989"/>
    </source>
</evidence>
<comment type="subcellular location">
    <subcellularLocation>
        <location evidence="1">Membrane</location>
        <topology evidence="1">Single-pass membrane protein</topology>
    </subcellularLocation>
</comment>
<protein>
    <submittedName>
        <fullName evidence="8">HlyD family efflux transporter periplasmic adaptor subunit</fullName>
    </submittedName>
</protein>
<organism evidence="8 9">
    <name type="scientific">Arcticibacter tournemirensis</name>
    <dbReference type="NCBI Taxonomy" id="699437"/>
    <lineage>
        <taxon>Bacteria</taxon>
        <taxon>Pseudomonadati</taxon>
        <taxon>Bacteroidota</taxon>
        <taxon>Sphingobacteriia</taxon>
        <taxon>Sphingobacteriales</taxon>
        <taxon>Sphingobacteriaceae</taxon>
        <taxon>Arcticibacter</taxon>
    </lineage>
</organism>